<dbReference type="Proteomes" id="UP000694892">
    <property type="component" value="Chromosome 2L"/>
</dbReference>
<name>A0A974HXH0_XENLA</name>
<protein>
    <submittedName>
        <fullName evidence="2">Uncharacterized protein</fullName>
    </submittedName>
</protein>
<reference evidence="3" key="1">
    <citation type="journal article" date="2016" name="Nature">
        <title>Genome evolution in the allotetraploid frog Xenopus laevis.</title>
        <authorList>
            <person name="Session A.M."/>
            <person name="Uno Y."/>
            <person name="Kwon T."/>
            <person name="Chapman J.A."/>
            <person name="Toyoda A."/>
            <person name="Takahashi S."/>
            <person name="Fukui A."/>
            <person name="Hikosaka A."/>
            <person name="Suzuki A."/>
            <person name="Kondo M."/>
            <person name="van Heeringen S.J."/>
            <person name="Quigley I."/>
            <person name="Heinz S."/>
            <person name="Ogino H."/>
            <person name="Ochi H."/>
            <person name="Hellsten U."/>
            <person name="Lyons J.B."/>
            <person name="Simakov O."/>
            <person name="Putnam N."/>
            <person name="Stites J."/>
            <person name="Kuroki Y."/>
            <person name="Tanaka T."/>
            <person name="Michiue T."/>
            <person name="Watanabe M."/>
            <person name="Bogdanovic O."/>
            <person name="Lister R."/>
            <person name="Georgiou G."/>
            <person name="Paranjpe S.S."/>
            <person name="van Kruijsbergen I."/>
            <person name="Shu S."/>
            <person name="Carlson J."/>
            <person name="Kinoshita T."/>
            <person name="Ohta Y."/>
            <person name="Mawaribuchi S."/>
            <person name="Jenkins J."/>
            <person name="Grimwood J."/>
            <person name="Schmutz J."/>
            <person name="Mitros T."/>
            <person name="Mozaffari S.V."/>
            <person name="Suzuki Y."/>
            <person name="Haramoto Y."/>
            <person name="Yamamoto T.S."/>
            <person name="Takagi C."/>
            <person name="Heald R."/>
            <person name="Miller K."/>
            <person name="Haudenschild C."/>
            <person name="Kitzman J."/>
            <person name="Nakayama T."/>
            <person name="Izutsu Y."/>
            <person name="Robert J."/>
            <person name="Fortriede J."/>
            <person name="Burns K."/>
            <person name="Lotay V."/>
            <person name="Karimi K."/>
            <person name="Yasuoka Y."/>
            <person name="Dichmann D.S."/>
            <person name="Flajnik M.F."/>
            <person name="Houston D.W."/>
            <person name="Shendure J."/>
            <person name="DuPasquier L."/>
            <person name="Vize P.D."/>
            <person name="Zorn A.M."/>
            <person name="Ito M."/>
            <person name="Marcotte E.M."/>
            <person name="Wallingford J.B."/>
            <person name="Ito Y."/>
            <person name="Asashima M."/>
            <person name="Ueno N."/>
            <person name="Matsuda Y."/>
            <person name="Veenstra G.J."/>
            <person name="Fujiyama A."/>
            <person name="Harland R.M."/>
            <person name="Taira M."/>
            <person name="Rokhsar D.S."/>
        </authorList>
    </citation>
    <scope>NUCLEOTIDE SEQUENCE [LARGE SCALE GENOMIC DNA]</scope>
    <source>
        <strain evidence="3">J</strain>
    </source>
</reference>
<feature type="region of interest" description="Disordered" evidence="1">
    <location>
        <begin position="1"/>
        <end position="20"/>
    </location>
</feature>
<organism evidence="2 3">
    <name type="scientific">Xenopus laevis</name>
    <name type="common">African clawed frog</name>
    <dbReference type="NCBI Taxonomy" id="8355"/>
    <lineage>
        <taxon>Eukaryota</taxon>
        <taxon>Metazoa</taxon>
        <taxon>Chordata</taxon>
        <taxon>Craniata</taxon>
        <taxon>Vertebrata</taxon>
        <taxon>Euteleostomi</taxon>
        <taxon>Amphibia</taxon>
        <taxon>Batrachia</taxon>
        <taxon>Anura</taxon>
        <taxon>Pipoidea</taxon>
        <taxon>Pipidae</taxon>
        <taxon>Xenopodinae</taxon>
        <taxon>Xenopus</taxon>
        <taxon>Xenopus</taxon>
    </lineage>
</organism>
<accession>A0A974HXH0</accession>
<evidence type="ECO:0000313" key="2">
    <source>
        <dbReference type="EMBL" id="OCT93964.1"/>
    </source>
</evidence>
<dbReference type="EMBL" id="CM004468">
    <property type="protein sequence ID" value="OCT93964.1"/>
    <property type="molecule type" value="Genomic_DNA"/>
</dbReference>
<sequence>MCSRGPGPTSKRSPRLPGVVKNRQVRSGTKVTKTNSLISQQHSALPCIAFICFLARLQLPTLGDLKKKILKMVYIYIQPKRKSDKYETE</sequence>
<dbReference type="AlphaFoldDB" id="A0A974HXH0"/>
<proteinExistence type="predicted"/>
<evidence type="ECO:0000256" key="1">
    <source>
        <dbReference type="SAM" id="MobiDB-lite"/>
    </source>
</evidence>
<evidence type="ECO:0000313" key="3">
    <source>
        <dbReference type="Proteomes" id="UP000694892"/>
    </source>
</evidence>
<gene>
    <name evidence="2" type="ORF">XELAEV_18011627mg</name>
</gene>